<evidence type="ECO:0000256" key="1">
    <source>
        <dbReference type="SAM" id="MobiDB-lite"/>
    </source>
</evidence>
<protein>
    <submittedName>
        <fullName evidence="3">Uncharacterized protein</fullName>
    </submittedName>
</protein>
<comment type="caution">
    <text evidence="3">The sequence shown here is derived from an EMBL/GenBank/DDBJ whole genome shotgun (WGS) entry which is preliminary data.</text>
</comment>
<dbReference type="Proteomes" id="UP000601041">
    <property type="component" value="Unassembled WGS sequence"/>
</dbReference>
<sequence length="180" mass="20420">MTMNPQASASPTLGFTDDCFYCIEWAQATKWFDQLEGQQPLMTFHPRKLRRLLYRALALAAAGGVNISLIWSLEDLVRPDVVRTVVTEAAALMPYFDRIQLAFLLNAVARDWVKAPEGQLEQLKLLVVQVSRQAPAGICRRRRYRLADVRSGRNRRMRPSRAHIATRSMRDAAKVPPKAS</sequence>
<keyword evidence="2" id="KW-0812">Transmembrane</keyword>
<organism evidence="3 4">
    <name type="scientific">Pseudorhizobium halotolerans</name>
    <dbReference type="NCBI Taxonomy" id="1233081"/>
    <lineage>
        <taxon>Bacteria</taxon>
        <taxon>Pseudomonadati</taxon>
        <taxon>Pseudomonadota</taxon>
        <taxon>Alphaproteobacteria</taxon>
        <taxon>Hyphomicrobiales</taxon>
        <taxon>Rhizobiaceae</taxon>
        <taxon>Rhizobium/Agrobacterium group</taxon>
        <taxon>Pseudorhizobium</taxon>
    </lineage>
</organism>
<accession>A0ABN7JRF3</accession>
<keyword evidence="2" id="KW-0472">Membrane</keyword>
<gene>
    <name evidence="3" type="ORF">RHAB21_03434</name>
</gene>
<feature type="transmembrane region" description="Helical" evidence="2">
    <location>
        <begin position="52"/>
        <end position="73"/>
    </location>
</feature>
<reference evidence="3 4" key="1">
    <citation type="submission" date="2020-11" db="EMBL/GenBank/DDBJ databases">
        <authorList>
            <person name="Lassalle F."/>
        </authorList>
    </citation>
    <scope>NUCLEOTIDE SEQUENCE [LARGE SCALE GENOMIC DNA]</scope>
    <source>
        <strain evidence="3 4">AB21</strain>
    </source>
</reference>
<dbReference type="RefSeq" id="WP_142588621.1">
    <property type="nucleotide sequence ID" value="NZ_CABFWE030000007.1"/>
</dbReference>
<dbReference type="EMBL" id="CABFWE030000007">
    <property type="protein sequence ID" value="CAD7044363.1"/>
    <property type="molecule type" value="Genomic_DNA"/>
</dbReference>
<keyword evidence="4" id="KW-1185">Reference proteome</keyword>
<evidence type="ECO:0000313" key="3">
    <source>
        <dbReference type="EMBL" id="CAD7044363.1"/>
    </source>
</evidence>
<proteinExistence type="predicted"/>
<keyword evidence="2" id="KW-1133">Transmembrane helix</keyword>
<name>A0ABN7JRF3_9HYPH</name>
<feature type="region of interest" description="Disordered" evidence="1">
    <location>
        <begin position="157"/>
        <end position="180"/>
    </location>
</feature>
<evidence type="ECO:0000256" key="2">
    <source>
        <dbReference type="SAM" id="Phobius"/>
    </source>
</evidence>
<evidence type="ECO:0000313" key="4">
    <source>
        <dbReference type="Proteomes" id="UP000601041"/>
    </source>
</evidence>